<dbReference type="Proteomes" id="UP000615760">
    <property type="component" value="Unassembled WGS sequence"/>
</dbReference>
<dbReference type="EMBL" id="BMJE01000001">
    <property type="protein sequence ID" value="GGB65382.1"/>
    <property type="molecule type" value="Genomic_DNA"/>
</dbReference>
<dbReference type="PANTHER" id="PTHR30543:SF21">
    <property type="entry name" value="NAD(P)H-DEPENDENT FMN REDUCTASE LOT6"/>
    <property type="match status" value="1"/>
</dbReference>
<dbReference type="InterPro" id="IPR029039">
    <property type="entry name" value="Flavoprotein-like_sf"/>
</dbReference>
<dbReference type="InterPro" id="IPR005025">
    <property type="entry name" value="FMN_Rdtase-like_dom"/>
</dbReference>
<dbReference type="InterPro" id="IPR050712">
    <property type="entry name" value="NAD(P)H-dep_reductase"/>
</dbReference>
<evidence type="ECO:0000313" key="2">
    <source>
        <dbReference type="EMBL" id="GGB65382.1"/>
    </source>
</evidence>
<proteinExistence type="predicted"/>
<sequence>MYFLNFIQQPKILKMKILAFAGSSSNQSINKRFAIYTGNLFEDKQLEILDLNDYELPLFSVDKEEEIGKPAIARTFLDKIDWADVLVLSVAEHNAGLTVAFKNIYDWASRQRVKVFDNKPMLLLSTSPGKGGGKNAVEAAQIIFKRYGGNVRATFSLPSFNDNFDIEAGKISNKEHDDALKDIIRNFDYGKEPS</sequence>
<feature type="domain" description="NADPH-dependent FMN reductase-like" evidence="1">
    <location>
        <begin position="15"/>
        <end position="151"/>
    </location>
</feature>
<evidence type="ECO:0000313" key="3">
    <source>
        <dbReference type="Proteomes" id="UP000615760"/>
    </source>
</evidence>
<name>A0ABQ1JER3_9FLAO</name>
<dbReference type="PANTHER" id="PTHR30543">
    <property type="entry name" value="CHROMATE REDUCTASE"/>
    <property type="match status" value="1"/>
</dbReference>
<keyword evidence="3" id="KW-1185">Reference proteome</keyword>
<gene>
    <name evidence="2" type="ORF">GCM10007424_01640</name>
</gene>
<reference evidence="3" key="1">
    <citation type="journal article" date="2019" name="Int. J. Syst. Evol. Microbiol.">
        <title>The Global Catalogue of Microorganisms (GCM) 10K type strain sequencing project: providing services to taxonomists for standard genome sequencing and annotation.</title>
        <authorList>
            <consortium name="The Broad Institute Genomics Platform"/>
            <consortium name="The Broad Institute Genome Sequencing Center for Infectious Disease"/>
            <person name="Wu L."/>
            <person name="Ma J."/>
        </authorList>
    </citation>
    <scope>NUCLEOTIDE SEQUENCE [LARGE SCALE GENOMIC DNA]</scope>
    <source>
        <strain evidence="3">CGMCC 1.15461</strain>
    </source>
</reference>
<accession>A0ABQ1JER3</accession>
<comment type="caution">
    <text evidence="2">The sequence shown here is derived from an EMBL/GenBank/DDBJ whole genome shotgun (WGS) entry which is preliminary data.</text>
</comment>
<organism evidence="2 3">
    <name type="scientific">Flavobacterium suaedae</name>
    <dbReference type="NCBI Taxonomy" id="1767027"/>
    <lineage>
        <taxon>Bacteria</taxon>
        <taxon>Pseudomonadati</taxon>
        <taxon>Bacteroidota</taxon>
        <taxon>Flavobacteriia</taxon>
        <taxon>Flavobacteriales</taxon>
        <taxon>Flavobacteriaceae</taxon>
        <taxon>Flavobacterium</taxon>
    </lineage>
</organism>
<protein>
    <submittedName>
        <fullName evidence="2">FMN reductase</fullName>
    </submittedName>
</protein>
<dbReference type="Gene3D" id="3.40.50.360">
    <property type="match status" value="1"/>
</dbReference>
<dbReference type="SUPFAM" id="SSF52218">
    <property type="entry name" value="Flavoproteins"/>
    <property type="match status" value="1"/>
</dbReference>
<dbReference type="Pfam" id="PF03358">
    <property type="entry name" value="FMN_red"/>
    <property type="match status" value="1"/>
</dbReference>
<evidence type="ECO:0000259" key="1">
    <source>
        <dbReference type="Pfam" id="PF03358"/>
    </source>
</evidence>